<dbReference type="Gene3D" id="3.40.1660.10">
    <property type="entry name" value="EreA-like (biosynthetic domain)"/>
    <property type="match status" value="2"/>
</dbReference>
<gene>
    <name evidence="2" type="ORF">H9L23_17710</name>
</gene>
<dbReference type="Pfam" id="PF05139">
    <property type="entry name" value="Erythro_esteras"/>
    <property type="match status" value="2"/>
</dbReference>
<dbReference type="CDD" id="cd14728">
    <property type="entry name" value="Ere-like"/>
    <property type="match status" value="1"/>
</dbReference>
<dbReference type="InterPro" id="IPR052036">
    <property type="entry name" value="Hydrolase/PRTase-associated"/>
</dbReference>
<dbReference type="InterPro" id="IPR007815">
    <property type="entry name" value="Emycin_Estase"/>
</dbReference>
<accession>A0A7G9QC74</accession>
<dbReference type="Proteomes" id="UP000515806">
    <property type="component" value="Chromosome"/>
</dbReference>
<dbReference type="PANTHER" id="PTHR31299">
    <property type="entry name" value="ESTERASE, PUTATIVE (AFU_ORTHOLOGUE AFUA_1G05850)-RELATED"/>
    <property type="match status" value="1"/>
</dbReference>
<evidence type="ECO:0000256" key="1">
    <source>
        <dbReference type="SAM" id="SignalP"/>
    </source>
</evidence>
<dbReference type="GO" id="GO:0046677">
    <property type="term" value="P:response to antibiotic"/>
    <property type="evidence" value="ECO:0007669"/>
    <property type="project" value="InterPro"/>
</dbReference>
<sequence>MRKICYLILLLSATFNANSQENNAEKLNWLNKNAVDLKSTYLKTLSAQLGQNVIVGLGEASHGTEEFFQEKNKIVKYLITDQKYTQIGFEVPDEAMAKVNDYVTLGKGDLKVLLKDFRLYHTKSFSDLFEWVKNYNLDPKHVKVEVFGFDNVGYTDPFERDSLMAKNAVERQTKTKTKMIVWSHNLHLLKDTTGGYKAFGYFLNKHYKTDFFNIAFDTYQGKVNTISVNEDGTSEVTAHQLEIPTTGFTALFAKARYDSFFINFRGVNPFSGIKDSITNIWADWRAPYAMPIRLANDFDAIIFIKNTTASLPLN</sequence>
<feature type="signal peptide" evidence="1">
    <location>
        <begin position="1"/>
        <end position="19"/>
    </location>
</feature>
<evidence type="ECO:0000313" key="2">
    <source>
        <dbReference type="EMBL" id="QNN40949.1"/>
    </source>
</evidence>
<feature type="chain" id="PRO_5028797968" evidence="1">
    <location>
        <begin position="20"/>
        <end position="314"/>
    </location>
</feature>
<dbReference type="RefSeq" id="WP_187591625.1">
    <property type="nucleotide sequence ID" value="NZ_CP060723.1"/>
</dbReference>
<evidence type="ECO:0000313" key="3">
    <source>
        <dbReference type="Proteomes" id="UP000515806"/>
    </source>
</evidence>
<protein>
    <submittedName>
        <fullName evidence="2">Erythromycin esterase family protein</fullName>
    </submittedName>
</protein>
<dbReference type="KEGG" id="proe:H9L23_17710"/>
<dbReference type="AlphaFoldDB" id="A0A7G9QC74"/>
<reference evidence="2 3" key="1">
    <citation type="submission" date="2020-08" db="EMBL/GenBank/DDBJ databases">
        <title>Genome sequence of Pedobacter roseus KACC 11594T.</title>
        <authorList>
            <person name="Hyun D.-W."/>
            <person name="Bae J.-W."/>
        </authorList>
    </citation>
    <scope>NUCLEOTIDE SEQUENCE [LARGE SCALE GENOMIC DNA]</scope>
    <source>
        <strain evidence="2 3">KACC 11594</strain>
    </source>
</reference>
<proteinExistence type="predicted"/>
<dbReference type="PANTHER" id="PTHR31299:SF0">
    <property type="entry name" value="ESTERASE, PUTATIVE (AFU_ORTHOLOGUE AFUA_1G05850)-RELATED"/>
    <property type="match status" value="1"/>
</dbReference>
<keyword evidence="1" id="KW-0732">Signal</keyword>
<name>A0A7G9QC74_9SPHI</name>
<keyword evidence="3" id="KW-1185">Reference proteome</keyword>
<dbReference type="SUPFAM" id="SSF159501">
    <property type="entry name" value="EreA/ChaN-like"/>
    <property type="match status" value="1"/>
</dbReference>
<organism evidence="2 3">
    <name type="scientific">Pedobacter roseus</name>
    <dbReference type="NCBI Taxonomy" id="336820"/>
    <lineage>
        <taxon>Bacteria</taxon>
        <taxon>Pseudomonadati</taxon>
        <taxon>Bacteroidota</taxon>
        <taxon>Sphingobacteriia</taxon>
        <taxon>Sphingobacteriales</taxon>
        <taxon>Sphingobacteriaceae</taxon>
        <taxon>Pedobacter</taxon>
    </lineage>
</organism>
<dbReference type="EMBL" id="CP060723">
    <property type="protein sequence ID" value="QNN40949.1"/>
    <property type="molecule type" value="Genomic_DNA"/>
</dbReference>